<organism evidence="1">
    <name type="scientific">marine sediment metagenome</name>
    <dbReference type="NCBI Taxonomy" id="412755"/>
    <lineage>
        <taxon>unclassified sequences</taxon>
        <taxon>metagenomes</taxon>
        <taxon>ecological metagenomes</taxon>
    </lineage>
</organism>
<dbReference type="AlphaFoldDB" id="A0A0F9FBR7"/>
<dbReference type="EMBL" id="LAZR01033260">
    <property type="protein sequence ID" value="KKL48602.1"/>
    <property type="molecule type" value="Genomic_DNA"/>
</dbReference>
<proteinExistence type="predicted"/>
<gene>
    <name evidence="1" type="ORF">LCGC14_2323850</name>
</gene>
<dbReference type="Pfam" id="PF04860">
    <property type="entry name" value="Phage_portal"/>
    <property type="match status" value="1"/>
</dbReference>
<accession>A0A0F9FBR7</accession>
<protein>
    <recommendedName>
        <fullName evidence="2">Phage portal protein</fullName>
    </recommendedName>
</protein>
<evidence type="ECO:0008006" key="2">
    <source>
        <dbReference type="Google" id="ProtNLM"/>
    </source>
</evidence>
<reference evidence="1" key="1">
    <citation type="journal article" date="2015" name="Nature">
        <title>Complex archaea that bridge the gap between prokaryotes and eukaryotes.</title>
        <authorList>
            <person name="Spang A."/>
            <person name="Saw J.H."/>
            <person name="Jorgensen S.L."/>
            <person name="Zaremba-Niedzwiedzka K."/>
            <person name="Martijn J."/>
            <person name="Lind A.E."/>
            <person name="van Eijk R."/>
            <person name="Schleper C."/>
            <person name="Guy L."/>
            <person name="Ettema T.J."/>
        </authorList>
    </citation>
    <scope>NUCLEOTIDE SEQUENCE</scope>
</reference>
<name>A0A0F9FBR7_9ZZZZ</name>
<comment type="caution">
    <text evidence="1">The sequence shown here is derived from an EMBL/GenBank/DDBJ whole genome shotgun (WGS) entry which is preliminary data.</text>
</comment>
<feature type="non-terminal residue" evidence="1">
    <location>
        <position position="160"/>
    </location>
</feature>
<sequence length="160" mass="17897">MGLVDNFLSLAGAGFRAGTPAPSDDFWYSPVGMTTAAGMRVTSAQAMRLSVVYACVRLLSFTLASLPLKLFERVSTIKSDGTVVMSKREPTNHPITDLLRHPNDWQTAFQFRQMLWTHVELRGNFYARIIPGLTTSREQLIPIDPDTVTVEQLKRNGRIQ</sequence>
<dbReference type="InterPro" id="IPR006944">
    <property type="entry name" value="Phage/GTA_portal"/>
</dbReference>
<evidence type="ECO:0000313" key="1">
    <source>
        <dbReference type="EMBL" id="KKL48602.1"/>
    </source>
</evidence>